<proteinExistence type="predicted"/>
<feature type="domain" description="AAA+ ATPase" evidence="4">
    <location>
        <begin position="484"/>
        <end position="638"/>
    </location>
</feature>
<dbReference type="Pfam" id="PF00004">
    <property type="entry name" value="AAA"/>
    <property type="match status" value="2"/>
</dbReference>
<dbReference type="SUPFAM" id="SSF52540">
    <property type="entry name" value="P-loop containing nucleoside triphosphate hydrolases"/>
    <property type="match status" value="2"/>
</dbReference>
<protein>
    <recommendedName>
        <fullName evidence="4">AAA+ ATPase domain-containing protein</fullName>
    </recommendedName>
</protein>
<keyword evidence="6" id="KW-1185">Reference proteome</keyword>
<dbReference type="Proteomes" id="UP001301350">
    <property type="component" value="Unassembled WGS sequence"/>
</dbReference>
<keyword evidence="1" id="KW-0547">Nucleotide-binding</keyword>
<organism evidence="5 6">
    <name type="scientific">Cyanidium caldarium</name>
    <name type="common">Red alga</name>
    <dbReference type="NCBI Taxonomy" id="2771"/>
    <lineage>
        <taxon>Eukaryota</taxon>
        <taxon>Rhodophyta</taxon>
        <taxon>Bangiophyceae</taxon>
        <taxon>Cyanidiales</taxon>
        <taxon>Cyanidiaceae</taxon>
        <taxon>Cyanidium</taxon>
    </lineage>
</organism>
<evidence type="ECO:0000313" key="5">
    <source>
        <dbReference type="EMBL" id="KAK4537169.1"/>
    </source>
</evidence>
<dbReference type="Gene3D" id="1.10.8.60">
    <property type="match status" value="2"/>
</dbReference>
<evidence type="ECO:0000256" key="1">
    <source>
        <dbReference type="ARBA" id="ARBA00022741"/>
    </source>
</evidence>
<dbReference type="FunFam" id="3.40.50.300:FF:001025">
    <property type="entry name" value="ATPase family, AAA domain-containing 2B"/>
    <property type="match status" value="1"/>
</dbReference>
<dbReference type="EMBL" id="JANCYW010000011">
    <property type="protein sequence ID" value="KAK4537169.1"/>
    <property type="molecule type" value="Genomic_DNA"/>
</dbReference>
<dbReference type="SMART" id="SM00382">
    <property type="entry name" value="AAA"/>
    <property type="match status" value="2"/>
</dbReference>
<dbReference type="InterPro" id="IPR003959">
    <property type="entry name" value="ATPase_AAA_core"/>
</dbReference>
<evidence type="ECO:0000259" key="4">
    <source>
        <dbReference type="SMART" id="SM00382"/>
    </source>
</evidence>
<dbReference type="PANTHER" id="PTHR23077">
    <property type="entry name" value="AAA-FAMILY ATPASE"/>
    <property type="match status" value="1"/>
</dbReference>
<accession>A0AAV9IYI9</accession>
<dbReference type="InterPro" id="IPR027417">
    <property type="entry name" value="P-loop_NTPase"/>
</dbReference>
<evidence type="ECO:0000256" key="3">
    <source>
        <dbReference type="ARBA" id="ARBA00023054"/>
    </source>
</evidence>
<sequence>MNGSRGNGQSTRHDSSRCPRCARLQGTGWALVREDALPPDVEPGTICVLNCRAVCLVWTTPKREEDSLPAWHYDETVVRDGRCVADNVETAAAHSSPLYSTALSDVSIRCLGACRPARHIVLQRCAPASSPPDTPFGWERAVRADLLFLPVMRDAVVSRRWRVFDISGSDNWVAPSTRISVAPAETPPPPPELARGRASAITAPTLDTPLARRLAQCLSQPRCQLQAMGARAIRGVLLCGPPGVGKTHTVGQVVRALRMPLKEVSADATAGTAAAARLHQAYHEAAAAASSADAPAAILFIDELDRLCPKRRDVVGGIDAAAATALLLTIMDGVGSAHPRLAHRVMVVGATNDPDGVDEALRRPGRFDEEIHIAAPTEQERRRLLEALGAAPEEAARLATQTPGYVAADLVALAQHHFQLQAVRTPALLRHALAMETPALDNYCPQRDGYESIGGYDGAKQALRQAIEWPLRYRHTWQRLHLRPARGVLLHGPPGCCKTKLVRAAVAAASAAGIRVSFLRLSGAELYSAYLGESERTLREAFTLARAVRPAVLFLDELDSLVGARGSGTATEGAADVRNRLLGTLLTEMDGIQSTAAAAAADIPSVLVVAATNRLDRLDAALLRPGRFDTHIAVPLPDAADRRAIWEMFLGRHRSSELEVALDAADMEALVQATAGCSGAHLEQRWMQAAVRAARDGRHVIGYVDLVPTPLPASVSV</sequence>
<gene>
    <name evidence="5" type="ORF">CDCA_CDCA11G3194</name>
</gene>
<dbReference type="Gene3D" id="3.40.50.300">
    <property type="entry name" value="P-loop containing nucleotide triphosphate hydrolases"/>
    <property type="match status" value="2"/>
</dbReference>
<dbReference type="AlphaFoldDB" id="A0AAV9IYI9"/>
<dbReference type="PROSITE" id="PS00674">
    <property type="entry name" value="AAA"/>
    <property type="match status" value="2"/>
</dbReference>
<comment type="caution">
    <text evidence="5">The sequence shown here is derived from an EMBL/GenBank/DDBJ whole genome shotgun (WGS) entry which is preliminary data.</text>
</comment>
<evidence type="ECO:0000313" key="6">
    <source>
        <dbReference type="Proteomes" id="UP001301350"/>
    </source>
</evidence>
<dbReference type="PANTHER" id="PTHR23077:SF117">
    <property type="entry name" value="AAA+ ATPASE DOMAIN-CONTAINING PROTEIN"/>
    <property type="match status" value="1"/>
</dbReference>
<keyword evidence="3" id="KW-0175">Coiled coil</keyword>
<keyword evidence="2" id="KW-0067">ATP-binding</keyword>
<feature type="domain" description="AAA+ ATPase" evidence="4">
    <location>
        <begin position="232"/>
        <end position="377"/>
    </location>
</feature>
<dbReference type="InterPro" id="IPR003593">
    <property type="entry name" value="AAA+_ATPase"/>
</dbReference>
<dbReference type="GO" id="GO:0005524">
    <property type="term" value="F:ATP binding"/>
    <property type="evidence" value="ECO:0007669"/>
    <property type="project" value="UniProtKB-KW"/>
</dbReference>
<dbReference type="InterPro" id="IPR050168">
    <property type="entry name" value="AAA_ATPase_domain"/>
</dbReference>
<dbReference type="InterPro" id="IPR003960">
    <property type="entry name" value="ATPase_AAA_CS"/>
</dbReference>
<name>A0AAV9IYI9_CYACA</name>
<dbReference type="GO" id="GO:0016887">
    <property type="term" value="F:ATP hydrolysis activity"/>
    <property type="evidence" value="ECO:0007669"/>
    <property type="project" value="InterPro"/>
</dbReference>
<evidence type="ECO:0000256" key="2">
    <source>
        <dbReference type="ARBA" id="ARBA00022840"/>
    </source>
</evidence>
<reference evidence="5 6" key="1">
    <citation type="submission" date="2022-07" db="EMBL/GenBank/DDBJ databases">
        <title>Genome-wide signatures of adaptation to extreme environments.</title>
        <authorList>
            <person name="Cho C.H."/>
            <person name="Yoon H.S."/>
        </authorList>
    </citation>
    <scope>NUCLEOTIDE SEQUENCE [LARGE SCALE GENOMIC DNA]</scope>
    <source>
        <strain evidence="5 6">DBV 063 E5</strain>
    </source>
</reference>